<proteinExistence type="predicted"/>
<feature type="signal peptide" evidence="1">
    <location>
        <begin position="1"/>
        <end position="19"/>
    </location>
</feature>
<dbReference type="SUPFAM" id="SSF55073">
    <property type="entry name" value="Nucleotide cyclase"/>
    <property type="match status" value="1"/>
</dbReference>
<dbReference type="Pfam" id="PF00990">
    <property type="entry name" value="GGDEF"/>
    <property type="match status" value="1"/>
</dbReference>
<organism evidence="3 4">
    <name type="scientific">Ramlibacter albus</name>
    <dbReference type="NCBI Taxonomy" id="2079448"/>
    <lineage>
        <taxon>Bacteria</taxon>
        <taxon>Pseudomonadati</taxon>
        <taxon>Pseudomonadota</taxon>
        <taxon>Betaproteobacteria</taxon>
        <taxon>Burkholderiales</taxon>
        <taxon>Comamonadaceae</taxon>
        <taxon>Ramlibacter</taxon>
    </lineage>
</organism>
<dbReference type="EMBL" id="JACORU010000007">
    <property type="protein sequence ID" value="MBC5766708.1"/>
    <property type="molecule type" value="Genomic_DNA"/>
</dbReference>
<feature type="domain" description="GGDEF" evidence="2">
    <location>
        <begin position="61"/>
        <end position="194"/>
    </location>
</feature>
<evidence type="ECO:0000256" key="1">
    <source>
        <dbReference type="SAM" id="SignalP"/>
    </source>
</evidence>
<dbReference type="Gene3D" id="3.30.70.270">
    <property type="match status" value="1"/>
</dbReference>
<accession>A0A923MC62</accession>
<dbReference type="AlphaFoldDB" id="A0A923MC62"/>
<dbReference type="SMART" id="SM00267">
    <property type="entry name" value="GGDEF"/>
    <property type="match status" value="1"/>
</dbReference>
<dbReference type="InterPro" id="IPR000160">
    <property type="entry name" value="GGDEF_dom"/>
</dbReference>
<comment type="caution">
    <text evidence="3">The sequence shown here is derived from an EMBL/GenBank/DDBJ whole genome shotgun (WGS) entry which is preliminary data.</text>
</comment>
<dbReference type="InterPro" id="IPR043128">
    <property type="entry name" value="Rev_trsase/Diguanyl_cyclase"/>
</dbReference>
<evidence type="ECO:0000313" key="4">
    <source>
        <dbReference type="Proteomes" id="UP000596827"/>
    </source>
</evidence>
<reference evidence="3" key="1">
    <citation type="submission" date="2020-08" db="EMBL/GenBank/DDBJ databases">
        <title>Ramlibacter sp. GTP1 16S ribosomal RNA gene genome sequencing and assembly.</title>
        <authorList>
            <person name="Kang M."/>
        </authorList>
    </citation>
    <scope>NUCLEOTIDE SEQUENCE</scope>
    <source>
        <strain evidence="3">GTP1</strain>
    </source>
</reference>
<dbReference type="RefSeq" id="WP_187083186.1">
    <property type="nucleotide sequence ID" value="NZ_JACORU010000007.1"/>
</dbReference>
<dbReference type="InterPro" id="IPR029787">
    <property type="entry name" value="Nucleotide_cyclase"/>
</dbReference>
<evidence type="ECO:0000313" key="3">
    <source>
        <dbReference type="EMBL" id="MBC5766708.1"/>
    </source>
</evidence>
<name>A0A923MC62_9BURK</name>
<dbReference type="Proteomes" id="UP000596827">
    <property type="component" value="Unassembled WGS sequence"/>
</dbReference>
<sequence length="207" mass="22459">MNTALLPAAALVSAFARVAAALQGRSPAAREFLDTTTGLGNHGGLAGIGQPMLDAARRDGRPFSIVVLDFSELTEVREIYGTETARRVVQRVVRKLRLLAGPRGAALRTGRTEFTVLLPGANRDAACAAVHRVLGKPSRVEFDAGDCEIVLVPEIVADNVANDGESLVEVHDEISRGLAKARHDEMRRVQWLQRERERHSRPMALPA</sequence>
<feature type="chain" id="PRO_5038077631" evidence="1">
    <location>
        <begin position="20"/>
        <end position="207"/>
    </location>
</feature>
<dbReference type="PROSITE" id="PS50887">
    <property type="entry name" value="GGDEF"/>
    <property type="match status" value="1"/>
</dbReference>
<keyword evidence="4" id="KW-1185">Reference proteome</keyword>
<gene>
    <name evidence="3" type="ORF">H8R02_19725</name>
</gene>
<evidence type="ECO:0000259" key="2">
    <source>
        <dbReference type="PROSITE" id="PS50887"/>
    </source>
</evidence>
<protein>
    <submittedName>
        <fullName evidence="3">Diguanylate cyclase</fullName>
    </submittedName>
</protein>
<keyword evidence="1" id="KW-0732">Signal</keyword>